<dbReference type="Proteomes" id="UP001060070">
    <property type="component" value="Plasmid unnamed"/>
</dbReference>
<dbReference type="Gene3D" id="6.10.250.730">
    <property type="match status" value="1"/>
</dbReference>
<keyword evidence="1" id="KW-0614">Plasmid</keyword>
<organism evidence="1 2">
    <name type="scientific">Mesorhizobium ciceri</name>
    <dbReference type="NCBI Taxonomy" id="39645"/>
    <lineage>
        <taxon>Bacteria</taxon>
        <taxon>Pseudomonadati</taxon>
        <taxon>Pseudomonadota</taxon>
        <taxon>Alphaproteobacteria</taxon>
        <taxon>Hyphomicrobiales</taxon>
        <taxon>Phyllobacteriaceae</taxon>
        <taxon>Mesorhizobium</taxon>
    </lineage>
</organism>
<reference evidence="1 2" key="1">
    <citation type="journal article" date="2022" name="Microbiol. Resour. Announc.">
        <title>Complete Genome Sequence of Mesorhizobium ciceri Strain R30, a Rhizobium Used as a Commercial Inoculant for Chickpea in Argentina.</title>
        <authorList>
            <person name="Foresto E."/>
            <person name="Revale S."/>
            <person name="Primo E."/>
            <person name="Nievas F."/>
            <person name="Carezzano E."/>
            <person name="Puente M."/>
            <person name="Alzari P."/>
            <person name="Mart M."/>
            <person name="Ben-Assaya M."/>
            <person name="Mornico D."/>
            <person name="Santoro M."/>
            <person name="Mart F."/>
            <person name="Giordano W."/>
            <person name="Bogino P."/>
        </authorList>
    </citation>
    <scope>NUCLEOTIDE SEQUENCE [LARGE SCALE GENOMIC DNA]</scope>
    <source>
        <strain evidence="1 2">R30</strain>
    </source>
</reference>
<evidence type="ECO:0000313" key="1">
    <source>
        <dbReference type="EMBL" id="UTU55027.1"/>
    </source>
</evidence>
<dbReference type="AlphaFoldDB" id="A0AB38TJP9"/>
<protein>
    <submittedName>
        <fullName evidence="1">DUF982 domain-containing protein</fullName>
    </submittedName>
</protein>
<keyword evidence="2" id="KW-1185">Reference proteome</keyword>
<dbReference type="Pfam" id="PF06169">
    <property type="entry name" value="DUF982"/>
    <property type="match status" value="1"/>
</dbReference>
<dbReference type="InterPro" id="IPR010385">
    <property type="entry name" value="DUF982"/>
</dbReference>
<geneLocation type="plasmid" evidence="1 2">
    <name>unnamed</name>
</geneLocation>
<sequence>MTYNVNSVEVASEYLVKWTKRGPKWNQAVRACMAAMAGEATAQEARRCFEEGQFRAAHEKTD</sequence>
<dbReference type="RefSeq" id="WP_013525057.1">
    <property type="nucleotide sequence ID" value="NZ_CP088148.1"/>
</dbReference>
<accession>A0AB38TJP9</accession>
<dbReference type="EMBL" id="CP088148">
    <property type="protein sequence ID" value="UTU55027.1"/>
    <property type="molecule type" value="Genomic_DNA"/>
</dbReference>
<evidence type="ECO:0000313" key="2">
    <source>
        <dbReference type="Proteomes" id="UP001060070"/>
    </source>
</evidence>
<proteinExistence type="predicted"/>
<gene>
    <name evidence="1" type="ORF">LRP29_32310</name>
</gene>
<name>A0AB38TJP9_9HYPH</name>